<dbReference type="Pfam" id="PF05015">
    <property type="entry name" value="HigB-like_toxin"/>
    <property type="match status" value="1"/>
</dbReference>
<evidence type="ECO:0000313" key="1">
    <source>
        <dbReference type="EMBL" id="KGI21296.1"/>
    </source>
</evidence>
<sequence length="105" mass="12752">MEITFEQDYLRELFYEGRVKDKKHRFQPQIVRKYIKVLNLMESLDSTQDLYRFTSLHYEKLVGDKAGRESVRVNDQYRIEFRSETVGKERLITICNILELSNHYK</sequence>
<comment type="caution">
    <text evidence="1">The sequence shown here is derived from an EMBL/GenBank/DDBJ whole genome shotgun (WGS) entry which is preliminary data.</text>
</comment>
<gene>
    <name evidence="1" type="ORF">HMPREF9304_10815</name>
</gene>
<dbReference type="AlphaFoldDB" id="A0A098YPI7"/>
<proteinExistence type="predicted"/>
<dbReference type="Gene3D" id="3.30.2310.20">
    <property type="entry name" value="RelE-like"/>
    <property type="match status" value="1"/>
</dbReference>
<organism evidence="1 2">
    <name type="scientific">Hoylesella timonensis S9-PR14</name>
    <dbReference type="NCBI Taxonomy" id="1401062"/>
    <lineage>
        <taxon>Bacteria</taxon>
        <taxon>Pseudomonadati</taxon>
        <taxon>Bacteroidota</taxon>
        <taxon>Bacteroidia</taxon>
        <taxon>Bacteroidales</taxon>
        <taxon>Prevotellaceae</taxon>
        <taxon>Hoylesella</taxon>
    </lineage>
</organism>
<evidence type="ECO:0000313" key="2">
    <source>
        <dbReference type="Proteomes" id="UP000029723"/>
    </source>
</evidence>
<accession>A0A098YPI7</accession>
<dbReference type="InterPro" id="IPR035093">
    <property type="entry name" value="RelE/ParE_toxin_dom_sf"/>
</dbReference>
<reference evidence="1 2" key="1">
    <citation type="submission" date="2014-07" db="EMBL/GenBank/DDBJ databases">
        <authorList>
            <person name="McCorrison J."/>
            <person name="Sanka R."/>
            <person name="Torralba M."/>
            <person name="Gillis M."/>
            <person name="Haft D.H."/>
            <person name="Methe B."/>
            <person name="Sutton G."/>
            <person name="Nelson K.E."/>
        </authorList>
    </citation>
    <scope>NUCLEOTIDE SEQUENCE [LARGE SCALE GENOMIC DNA]</scope>
    <source>
        <strain evidence="1 2">S9-PR14</strain>
    </source>
</reference>
<protein>
    <submittedName>
        <fullName evidence="1">Addiction module killer protein</fullName>
    </submittedName>
</protein>
<name>A0A098YPI7_9BACT</name>
<dbReference type="OrthoDB" id="1149183at2"/>
<dbReference type="InterPro" id="IPR007711">
    <property type="entry name" value="HigB-1"/>
</dbReference>
<dbReference type="EMBL" id="JRPQ01000160">
    <property type="protein sequence ID" value="KGI21296.1"/>
    <property type="molecule type" value="Genomic_DNA"/>
</dbReference>
<dbReference type="RefSeq" id="WP_036928732.1">
    <property type="nucleotide sequence ID" value="NZ_JRPQ01000160.1"/>
</dbReference>
<dbReference type="Proteomes" id="UP000029723">
    <property type="component" value="Unassembled WGS sequence"/>
</dbReference>
<dbReference type="SUPFAM" id="SSF143011">
    <property type="entry name" value="RelE-like"/>
    <property type="match status" value="1"/>
</dbReference>